<comment type="similarity">
    <text evidence="2">Belongs to the multi antimicrobial extrusion (MATE) (TC 2.A.66.1) family.</text>
</comment>
<dbReference type="Proteomes" id="UP001321748">
    <property type="component" value="Chromosome"/>
</dbReference>
<feature type="transmembrane region" description="Helical" evidence="6">
    <location>
        <begin position="425"/>
        <end position="443"/>
    </location>
</feature>
<evidence type="ECO:0000256" key="5">
    <source>
        <dbReference type="ARBA" id="ARBA00023136"/>
    </source>
</evidence>
<dbReference type="NCBIfam" id="TIGR00797">
    <property type="entry name" value="matE"/>
    <property type="match status" value="1"/>
</dbReference>
<feature type="transmembrane region" description="Helical" evidence="6">
    <location>
        <begin position="331"/>
        <end position="354"/>
    </location>
</feature>
<evidence type="ECO:0000256" key="4">
    <source>
        <dbReference type="ARBA" id="ARBA00022989"/>
    </source>
</evidence>
<keyword evidence="8" id="KW-1185">Reference proteome</keyword>
<dbReference type="PANTHER" id="PTHR42893:SF46">
    <property type="entry name" value="PROTEIN DETOXIFICATION 44, CHLOROPLASTIC"/>
    <property type="match status" value="1"/>
</dbReference>
<dbReference type="RefSeq" id="WP_317642858.1">
    <property type="nucleotide sequence ID" value="NZ_AP026800.1"/>
</dbReference>
<feature type="transmembrane region" description="Helical" evidence="6">
    <location>
        <begin position="106"/>
        <end position="128"/>
    </location>
</feature>
<keyword evidence="3 6" id="KW-0812">Transmembrane</keyword>
<evidence type="ECO:0000256" key="6">
    <source>
        <dbReference type="SAM" id="Phobius"/>
    </source>
</evidence>
<feature type="transmembrane region" description="Helical" evidence="6">
    <location>
        <begin position="205"/>
        <end position="231"/>
    </location>
</feature>
<organism evidence="7 8">
    <name type="scientific">Bombiscardovia apis</name>
    <dbReference type="NCBI Taxonomy" id="2932182"/>
    <lineage>
        <taxon>Bacteria</taxon>
        <taxon>Bacillati</taxon>
        <taxon>Actinomycetota</taxon>
        <taxon>Actinomycetes</taxon>
        <taxon>Bifidobacteriales</taxon>
        <taxon>Bifidobacteriaceae</taxon>
        <taxon>Bombiscardovia</taxon>
    </lineage>
</organism>
<protein>
    <submittedName>
        <fullName evidence="7">MATE family efflux transporter</fullName>
    </submittedName>
</protein>
<evidence type="ECO:0000256" key="2">
    <source>
        <dbReference type="ARBA" id="ARBA00010199"/>
    </source>
</evidence>
<gene>
    <name evidence="7" type="ORF">KIMH_14800</name>
</gene>
<keyword evidence="4 6" id="KW-1133">Transmembrane helix</keyword>
<accession>A0ABM8BEY2</accession>
<feature type="transmembrane region" description="Helical" evidence="6">
    <location>
        <begin position="30"/>
        <end position="50"/>
    </location>
</feature>
<keyword evidence="5 6" id="KW-0472">Membrane</keyword>
<evidence type="ECO:0000256" key="1">
    <source>
        <dbReference type="ARBA" id="ARBA00004141"/>
    </source>
</evidence>
<feature type="transmembrane region" description="Helical" evidence="6">
    <location>
        <begin position="360"/>
        <end position="384"/>
    </location>
</feature>
<dbReference type="Pfam" id="PF01554">
    <property type="entry name" value="MatE"/>
    <property type="match status" value="2"/>
</dbReference>
<evidence type="ECO:0000313" key="8">
    <source>
        <dbReference type="Proteomes" id="UP001321748"/>
    </source>
</evidence>
<evidence type="ECO:0000313" key="7">
    <source>
        <dbReference type="EMBL" id="BDR55369.1"/>
    </source>
</evidence>
<evidence type="ECO:0000256" key="3">
    <source>
        <dbReference type="ARBA" id="ARBA00022692"/>
    </source>
</evidence>
<comment type="subcellular location">
    <subcellularLocation>
        <location evidence="1">Membrane</location>
        <topology evidence="1">Multi-pass membrane protein</topology>
    </subcellularLocation>
</comment>
<feature type="transmembrane region" description="Helical" evidence="6">
    <location>
        <begin position="178"/>
        <end position="199"/>
    </location>
</feature>
<dbReference type="PANTHER" id="PTHR42893">
    <property type="entry name" value="PROTEIN DETOXIFICATION 44, CHLOROPLASTIC-RELATED"/>
    <property type="match status" value="1"/>
</dbReference>
<feature type="transmembrane region" description="Helical" evidence="6">
    <location>
        <begin position="396"/>
        <end position="419"/>
    </location>
</feature>
<name>A0ABM8BEY2_9BIFI</name>
<proteinExistence type="inferred from homology"/>
<dbReference type="EMBL" id="AP026800">
    <property type="protein sequence ID" value="BDR55369.1"/>
    <property type="molecule type" value="Genomic_DNA"/>
</dbReference>
<feature type="transmembrane region" description="Helical" evidence="6">
    <location>
        <begin position="148"/>
        <end position="166"/>
    </location>
</feature>
<sequence length="465" mass="48788">MGSQNTTMGTSHESEQATVSANRGPIYRTIAALAIPTFGQLIAEPAFIMIDTAIVGHISDAALAGLSIGSTVVLTTVGLCVFLAYGTTSQVARLMGAGRRKEGMEVGIDGMWLAFGIGIAVCTLLVAFSEPLCYLMGARGAVLTAARQYLNATIFGLPAMLLVYAANGIFRGLQKVKVTLIAAISGAALNTVLEVLFVFGMGWGILGSGVATLIAEWYMGIFLTVPALVWATKEGASWKPRLAGILNSAGDGFPLFLRTLALRICLASTVVAAAHLGEQVLAGYQGVNSAWNFGLNMLDAVGIAGQSLVATELGARHKARARAMTDISARAGMLMGIVVGLIMIALGLFAAPLFSPTPAVQTLITVGMAVEGVFMPIAGWMWALDGILIGAGDYRYLAAACSITAVIYVAALVPLTLWAQSWTNLAWRIVMLWCAINFLYIGIRAIFNGLRARGDAWMATALATN</sequence>
<reference evidence="7 8" key="1">
    <citation type="journal article" date="2023" name="Microbiol. Spectr.">
        <title>Symbiosis of Carpenter Bees with Uncharacterized Lactic Acid Bacteria Showing NAD Auxotrophy.</title>
        <authorList>
            <person name="Kawasaki S."/>
            <person name="Ozawa K."/>
            <person name="Mori T."/>
            <person name="Yamamoto A."/>
            <person name="Ito M."/>
            <person name="Ohkuma M."/>
            <person name="Sakamoto M."/>
            <person name="Matsutani M."/>
        </authorList>
    </citation>
    <scope>NUCLEOTIDE SEQUENCE [LARGE SCALE GENOMIC DNA]</scope>
    <source>
        <strain evidence="7 8">KimH</strain>
    </source>
</reference>
<dbReference type="InterPro" id="IPR044644">
    <property type="entry name" value="DinF-like"/>
</dbReference>
<feature type="transmembrane region" description="Helical" evidence="6">
    <location>
        <begin position="62"/>
        <end position="85"/>
    </location>
</feature>
<dbReference type="InterPro" id="IPR002528">
    <property type="entry name" value="MATE_fam"/>
</dbReference>